<evidence type="ECO:0000256" key="1">
    <source>
        <dbReference type="SAM" id="SignalP"/>
    </source>
</evidence>
<reference evidence="2" key="2">
    <citation type="submission" date="2023-05" db="EMBL/GenBank/DDBJ databases">
        <authorList>
            <person name="Fouks B."/>
        </authorList>
    </citation>
    <scope>NUCLEOTIDE SEQUENCE</scope>
    <source>
        <strain evidence="2">Stay&amp;Tobe</strain>
        <tissue evidence="2">Testes</tissue>
    </source>
</reference>
<gene>
    <name evidence="2" type="ORF">L9F63_005508</name>
</gene>
<evidence type="ECO:0000313" key="3">
    <source>
        <dbReference type="Proteomes" id="UP001233999"/>
    </source>
</evidence>
<protein>
    <submittedName>
        <fullName evidence="2">Uncharacterized protein</fullName>
    </submittedName>
</protein>
<dbReference type="EMBL" id="JASPKZ010008895">
    <property type="protein sequence ID" value="KAJ9578287.1"/>
    <property type="molecule type" value="Genomic_DNA"/>
</dbReference>
<sequence length="56" mass="6674">SKLWRKFYSTALLLFNTNIANSCFMMDKERTTVKDKQTNFVMEFVNSYVYFPYAGL</sequence>
<feature type="chain" id="PRO_5042215077" evidence="1">
    <location>
        <begin position="23"/>
        <end position="56"/>
    </location>
</feature>
<accession>A0AAD7ZDE6</accession>
<evidence type="ECO:0000313" key="2">
    <source>
        <dbReference type="EMBL" id="KAJ9578287.1"/>
    </source>
</evidence>
<organism evidence="2 3">
    <name type="scientific">Diploptera punctata</name>
    <name type="common">Pacific beetle cockroach</name>
    <dbReference type="NCBI Taxonomy" id="6984"/>
    <lineage>
        <taxon>Eukaryota</taxon>
        <taxon>Metazoa</taxon>
        <taxon>Ecdysozoa</taxon>
        <taxon>Arthropoda</taxon>
        <taxon>Hexapoda</taxon>
        <taxon>Insecta</taxon>
        <taxon>Pterygota</taxon>
        <taxon>Neoptera</taxon>
        <taxon>Polyneoptera</taxon>
        <taxon>Dictyoptera</taxon>
        <taxon>Blattodea</taxon>
        <taxon>Blaberoidea</taxon>
        <taxon>Blaberidae</taxon>
        <taxon>Diplopterinae</taxon>
        <taxon>Diploptera</taxon>
    </lineage>
</organism>
<feature type="non-terminal residue" evidence="2">
    <location>
        <position position="1"/>
    </location>
</feature>
<reference evidence="2" key="1">
    <citation type="journal article" date="2023" name="IScience">
        <title>Live-bearing cockroach genome reveals convergent evolutionary mechanisms linked to viviparity in insects and beyond.</title>
        <authorList>
            <person name="Fouks B."/>
            <person name="Harrison M.C."/>
            <person name="Mikhailova A.A."/>
            <person name="Marchal E."/>
            <person name="English S."/>
            <person name="Carruthers M."/>
            <person name="Jennings E.C."/>
            <person name="Chiamaka E.L."/>
            <person name="Frigard R.A."/>
            <person name="Pippel M."/>
            <person name="Attardo G.M."/>
            <person name="Benoit J.B."/>
            <person name="Bornberg-Bauer E."/>
            <person name="Tobe S.S."/>
        </authorList>
    </citation>
    <scope>NUCLEOTIDE SEQUENCE</scope>
    <source>
        <strain evidence="2">Stay&amp;Tobe</strain>
    </source>
</reference>
<feature type="non-terminal residue" evidence="2">
    <location>
        <position position="56"/>
    </location>
</feature>
<keyword evidence="3" id="KW-1185">Reference proteome</keyword>
<proteinExistence type="predicted"/>
<feature type="signal peptide" evidence="1">
    <location>
        <begin position="1"/>
        <end position="22"/>
    </location>
</feature>
<keyword evidence="1" id="KW-0732">Signal</keyword>
<dbReference type="AlphaFoldDB" id="A0AAD7ZDE6"/>
<name>A0AAD7ZDE6_DIPPU</name>
<comment type="caution">
    <text evidence="2">The sequence shown here is derived from an EMBL/GenBank/DDBJ whole genome shotgun (WGS) entry which is preliminary data.</text>
</comment>
<dbReference type="Proteomes" id="UP001233999">
    <property type="component" value="Unassembled WGS sequence"/>
</dbReference>